<evidence type="ECO:0000313" key="1">
    <source>
        <dbReference type="EMBL" id="KAL3097952.1"/>
    </source>
</evidence>
<organism evidence="1 2">
    <name type="scientific">Heterodera schachtii</name>
    <name type="common">Sugarbeet cyst nematode worm</name>
    <name type="synonym">Tylenchus schachtii</name>
    <dbReference type="NCBI Taxonomy" id="97005"/>
    <lineage>
        <taxon>Eukaryota</taxon>
        <taxon>Metazoa</taxon>
        <taxon>Ecdysozoa</taxon>
        <taxon>Nematoda</taxon>
        <taxon>Chromadorea</taxon>
        <taxon>Rhabditida</taxon>
        <taxon>Tylenchina</taxon>
        <taxon>Tylenchomorpha</taxon>
        <taxon>Tylenchoidea</taxon>
        <taxon>Heteroderidae</taxon>
        <taxon>Heteroderinae</taxon>
        <taxon>Heterodera</taxon>
    </lineage>
</organism>
<protein>
    <submittedName>
        <fullName evidence="1">Uncharacterized protein</fullName>
    </submittedName>
</protein>
<sequence length="211" mass="23333">MQQTLSNMKRNIPEKWLSLFLRNFLCNKRCVLDRSSELGAKEVSNSLKALLAVFVLRFLNSNTTARQLVTTITASDSGQEWVVYVGNRGNLIAATTVPSICELLTLVRQFAGLILSSKATVIGVKRVITAHQQARPFHNSGQRLVAMHPYQIVFVVKMLGALISRTFPFVIEFLCLGDTRNSRSVPIAAISTHRHQKPDGVGTPLLLCVGM</sequence>
<comment type="caution">
    <text evidence="1">The sequence shown here is derived from an EMBL/GenBank/DDBJ whole genome shotgun (WGS) entry which is preliminary data.</text>
</comment>
<keyword evidence="2" id="KW-1185">Reference proteome</keyword>
<gene>
    <name evidence="1" type="ORF">niasHS_000687</name>
</gene>
<accession>A0ABD2K4Z0</accession>
<reference evidence="1 2" key="1">
    <citation type="submission" date="2024-10" db="EMBL/GenBank/DDBJ databases">
        <authorList>
            <person name="Kim D."/>
        </authorList>
    </citation>
    <scope>NUCLEOTIDE SEQUENCE [LARGE SCALE GENOMIC DNA]</scope>
    <source>
        <strain evidence="1">Taebaek</strain>
    </source>
</reference>
<dbReference type="Proteomes" id="UP001620645">
    <property type="component" value="Unassembled WGS sequence"/>
</dbReference>
<proteinExistence type="predicted"/>
<evidence type="ECO:0000313" key="2">
    <source>
        <dbReference type="Proteomes" id="UP001620645"/>
    </source>
</evidence>
<name>A0ABD2K4Z0_HETSC</name>
<dbReference type="EMBL" id="JBICCN010000053">
    <property type="protein sequence ID" value="KAL3097952.1"/>
    <property type="molecule type" value="Genomic_DNA"/>
</dbReference>
<dbReference type="AlphaFoldDB" id="A0ABD2K4Z0"/>